<dbReference type="EMBL" id="CP144914">
    <property type="protein sequence ID" value="WWD79480.1"/>
    <property type="molecule type" value="Genomic_DNA"/>
</dbReference>
<accession>A0A5C7FBX1</accession>
<evidence type="ECO:0000313" key="2">
    <source>
        <dbReference type="Proteomes" id="UP000321816"/>
    </source>
</evidence>
<reference evidence="1 2" key="1">
    <citation type="submission" date="2024-01" db="EMBL/GenBank/DDBJ databases">
        <title>Complete Genome Sequence of Alkalicoccus halolimnae BZ-SZ-XJ29T, a Moderately Halophilic Bacterium Isolated from a Salt Lake.</title>
        <authorList>
            <person name="Zhao B."/>
        </authorList>
    </citation>
    <scope>NUCLEOTIDE SEQUENCE [LARGE SCALE GENOMIC DNA]</scope>
    <source>
        <strain evidence="1 2">BZ-SZ-XJ29</strain>
    </source>
</reference>
<dbReference type="Proteomes" id="UP000321816">
    <property type="component" value="Chromosome"/>
</dbReference>
<name>A0A5C7FBX1_9BACI</name>
<gene>
    <name evidence="1" type="ORF">FTX54_013925</name>
</gene>
<dbReference type="RefSeq" id="WP_147804335.1">
    <property type="nucleotide sequence ID" value="NZ_CP144914.1"/>
</dbReference>
<dbReference type="KEGG" id="ahal:FTX54_013925"/>
<dbReference type="InterPro" id="IPR008554">
    <property type="entry name" value="Glutaredoxin-like"/>
</dbReference>
<evidence type="ECO:0000313" key="1">
    <source>
        <dbReference type="EMBL" id="WWD79480.1"/>
    </source>
</evidence>
<dbReference type="InterPro" id="IPR052565">
    <property type="entry name" value="Glutaredoxin-like_YDR286C"/>
</dbReference>
<dbReference type="InterPro" id="IPR036249">
    <property type="entry name" value="Thioredoxin-like_sf"/>
</dbReference>
<dbReference type="PANTHER" id="PTHR33558">
    <property type="entry name" value="GLUTAREDOXIN-LIKE PROTEIN C5ORF63 HOMOLOG"/>
    <property type="match status" value="1"/>
</dbReference>
<dbReference type="AlphaFoldDB" id="A0A5C7FBX1"/>
<dbReference type="PANTHER" id="PTHR33558:SF1">
    <property type="entry name" value="GLUTAREDOXIN-LIKE PROTEIN C5ORF63 HOMOLOG"/>
    <property type="match status" value="1"/>
</dbReference>
<dbReference type="Pfam" id="PF05768">
    <property type="entry name" value="Glrx-like"/>
    <property type="match status" value="1"/>
</dbReference>
<sequence length="77" mass="9256">MKIYFYTKENCSLCDEALEKVHMLQEEKELEVEIRNIHENEDWLQEYHLRIPVITDEDGQVLQEGIVTYGELSQHVY</sequence>
<dbReference type="Gene3D" id="3.40.30.10">
    <property type="entry name" value="Glutaredoxin"/>
    <property type="match status" value="1"/>
</dbReference>
<proteinExistence type="predicted"/>
<dbReference type="SUPFAM" id="SSF52833">
    <property type="entry name" value="Thioredoxin-like"/>
    <property type="match status" value="1"/>
</dbReference>
<keyword evidence="2" id="KW-1185">Reference proteome</keyword>
<dbReference type="OrthoDB" id="32865at2"/>
<organism evidence="1 2">
    <name type="scientific">Alkalicoccus halolimnae</name>
    <dbReference type="NCBI Taxonomy" id="1667239"/>
    <lineage>
        <taxon>Bacteria</taxon>
        <taxon>Bacillati</taxon>
        <taxon>Bacillota</taxon>
        <taxon>Bacilli</taxon>
        <taxon>Bacillales</taxon>
        <taxon>Bacillaceae</taxon>
        <taxon>Alkalicoccus</taxon>
    </lineage>
</organism>
<protein>
    <submittedName>
        <fullName evidence="1">Glutaredoxin family protein</fullName>
    </submittedName>
</protein>